<evidence type="ECO:0000256" key="2">
    <source>
        <dbReference type="SAM" id="SignalP"/>
    </source>
</evidence>
<evidence type="ECO:0000313" key="3">
    <source>
        <dbReference type="EMBL" id="KZS92049.1"/>
    </source>
</evidence>
<protein>
    <recommendedName>
        <fullName evidence="5">Extracellular membrane protein CFEM domain-containing protein</fullName>
    </recommendedName>
</protein>
<sequence length="173" mass="18369">MRYILNLATFSLVIASHVFANFNVTFGNTFPTPSELINFPQGDWTSACSSNCTAIQADVQSCVSGTNDPTCFCTNSTFVDLQTCEQCLLNFLIEKNIEADPLVGSNPALSSYSTACGTFNITLQSLALTTPPDWDGPTNVLLNTPATVVVVGFGAILGLSALYILSNLDVPSP</sequence>
<organism evidence="3 4">
    <name type="scientific">Sistotremastrum niveocremeum HHB9708</name>
    <dbReference type="NCBI Taxonomy" id="1314777"/>
    <lineage>
        <taxon>Eukaryota</taxon>
        <taxon>Fungi</taxon>
        <taxon>Dikarya</taxon>
        <taxon>Basidiomycota</taxon>
        <taxon>Agaricomycotina</taxon>
        <taxon>Agaricomycetes</taxon>
        <taxon>Sistotremastrales</taxon>
        <taxon>Sistotremastraceae</taxon>
        <taxon>Sertulicium</taxon>
        <taxon>Sertulicium niveocremeum</taxon>
    </lineage>
</organism>
<keyword evidence="2" id="KW-0732">Signal</keyword>
<dbReference type="AlphaFoldDB" id="A0A164T3N9"/>
<dbReference type="EMBL" id="KV419412">
    <property type="protein sequence ID" value="KZS92049.1"/>
    <property type="molecule type" value="Genomic_DNA"/>
</dbReference>
<evidence type="ECO:0000313" key="4">
    <source>
        <dbReference type="Proteomes" id="UP000076722"/>
    </source>
</evidence>
<gene>
    <name evidence="3" type="ORF">SISNIDRAFT_456271</name>
</gene>
<feature type="chain" id="PRO_5007853310" description="Extracellular membrane protein CFEM domain-containing protein" evidence="2">
    <location>
        <begin position="21"/>
        <end position="173"/>
    </location>
</feature>
<feature type="transmembrane region" description="Helical" evidence="1">
    <location>
        <begin position="146"/>
        <end position="165"/>
    </location>
</feature>
<proteinExistence type="predicted"/>
<name>A0A164T3N9_9AGAM</name>
<keyword evidence="1" id="KW-0472">Membrane</keyword>
<feature type="signal peptide" evidence="2">
    <location>
        <begin position="1"/>
        <end position="20"/>
    </location>
</feature>
<accession>A0A164T3N9</accession>
<reference evidence="3 4" key="1">
    <citation type="journal article" date="2016" name="Mol. Biol. Evol.">
        <title>Comparative Genomics of Early-Diverging Mushroom-Forming Fungi Provides Insights into the Origins of Lignocellulose Decay Capabilities.</title>
        <authorList>
            <person name="Nagy L.G."/>
            <person name="Riley R."/>
            <person name="Tritt A."/>
            <person name="Adam C."/>
            <person name="Daum C."/>
            <person name="Floudas D."/>
            <person name="Sun H."/>
            <person name="Yadav J.S."/>
            <person name="Pangilinan J."/>
            <person name="Larsson K.H."/>
            <person name="Matsuura K."/>
            <person name="Barry K."/>
            <person name="Labutti K."/>
            <person name="Kuo R."/>
            <person name="Ohm R.A."/>
            <person name="Bhattacharya S.S."/>
            <person name="Shirouzu T."/>
            <person name="Yoshinaga Y."/>
            <person name="Martin F.M."/>
            <person name="Grigoriev I.V."/>
            <person name="Hibbett D.S."/>
        </authorList>
    </citation>
    <scope>NUCLEOTIDE SEQUENCE [LARGE SCALE GENOMIC DNA]</scope>
    <source>
        <strain evidence="3 4">HHB9708</strain>
    </source>
</reference>
<evidence type="ECO:0008006" key="5">
    <source>
        <dbReference type="Google" id="ProtNLM"/>
    </source>
</evidence>
<keyword evidence="4" id="KW-1185">Reference proteome</keyword>
<dbReference type="STRING" id="1314777.A0A164T3N9"/>
<keyword evidence="1" id="KW-1133">Transmembrane helix</keyword>
<evidence type="ECO:0000256" key="1">
    <source>
        <dbReference type="SAM" id="Phobius"/>
    </source>
</evidence>
<keyword evidence="1" id="KW-0812">Transmembrane</keyword>
<dbReference type="Proteomes" id="UP000076722">
    <property type="component" value="Unassembled WGS sequence"/>
</dbReference>
<dbReference type="OrthoDB" id="2953532at2759"/>